<comment type="caution">
    <text evidence="7">The sequence shown here is derived from an EMBL/GenBank/DDBJ whole genome shotgun (WGS) entry which is preliminary data.</text>
</comment>
<evidence type="ECO:0000313" key="7">
    <source>
        <dbReference type="EMBL" id="MFD1781865.1"/>
    </source>
</evidence>
<dbReference type="SUPFAM" id="SSF53850">
    <property type="entry name" value="Periplasmic binding protein-like II"/>
    <property type="match status" value="1"/>
</dbReference>
<evidence type="ECO:0000259" key="6">
    <source>
        <dbReference type="PROSITE" id="PS50931"/>
    </source>
</evidence>
<dbReference type="EMBL" id="JBHUEY010000001">
    <property type="protein sequence ID" value="MFD1781865.1"/>
    <property type="molecule type" value="Genomic_DNA"/>
</dbReference>
<proteinExistence type="inferred from homology"/>
<dbReference type="InterPro" id="IPR036390">
    <property type="entry name" value="WH_DNA-bd_sf"/>
</dbReference>
<dbReference type="Gene3D" id="3.40.190.10">
    <property type="entry name" value="Periplasmic binding protein-like II"/>
    <property type="match status" value="2"/>
</dbReference>
<evidence type="ECO:0000256" key="1">
    <source>
        <dbReference type="ARBA" id="ARBA00009437"/>
    </source>
</evidence>
<sequence length="302" mass="31969">MNLAHLSNFVRIAEAQSLSKAASIIRIAQPALSRQVKTLEAELGAPLLVRHAWGVTLTPAGQSLLESARRILRDVQQAQEAIEALENEPVGAVTLGAPSSLATALYPRLLPRIRQKHPKVRLRLIDALSGGLHQRTLAGEIDLAILHNDRSLGPLAAAPLLEEPLGLIGSAAAIDALPPLDAQLLASLPLIAPTGSNRSRKTLEAIVGDPAGQLVAEVDCLPAMLQMVAAGMGFCILPYSSIEADAARGVLAFRSLPAPTPARDMVLVHALDRPPTLAAHAVEAELRRLVAELAPRMRWAVA</sequence>
<evidence type="ECO:0000256" key="3">
    <source>
        <dbReference type="ARBA" id="ARBA00023125"/>
    </source>
</evidence>
<keyword evidence="3" id="KW-0238">DNA-binding</keyword>
<keyword evidence="2" id="KW-0805">Transcription regulation</keyword>
<evidence type="ECO:0000256" key="2">
    <source>
        <dbReference type="ARBA" id="ARBA00023015"/>
    </source>
</evidence>
<dbReference type="PANTHER" id="PTHR30293">
    <property type="entry name" value="TRANSCRIPTIONAL REGULATORY PROTEIN NAC-RELATED"/>
    <property type="match status" value="1"/>
</dbReference>
<dbReference type="Gene3D" id="1.10.10.10">
    <property type="entry name" value="Winged helix-like DNA-binding domain superfamily/Winged helix DNA-binding domain"/>
    <property type="match status" value="1"/>
</dbReference>
<organism evidence="7 8">
    <name type="scientific">Phenylobacterium terrae</name>
    <dbReference type="NCBI Taxonomy" id="2665495"/>
    <lineage>
        <taxon>Bacteria</taxon>
        <taxon>Pseudomonadati</taxon>
        <taxon>Pseudomonadota</taxon>
        <taxon>Alphaproteobacteria</taxon>
        <taxon>Caulobacterales</taxon>
        <taxon>Caulobacteraceae</taxon>
        <taxon>Phenylobacterium</taxon>
    </lineage>
</organism>
<dbReference type="PANTHER" id="PTHR30293:SF0">
    <property type="entry name" value="NITROGEN ASSIMILATION REGULATORY PROTEIN NAC"/>
    <property type="match status" value="1"/>
</dbReference>
<evidence type="ECO:0000313" key="8">
    <source>
        <dbReference type="Proteomes" id="UP001597237"/>
    </source>
</evidence>
<gene>
    <name evidence="7" type="ORF">ACFSC0_00530</name>
</gene>
<dbReference type="InterPro" id="IPR000847">
    <property type="entry name" value="LysR_HTH_N"/>
</dbReference>
<dbReference type="InterPro" id="IPR005119">
    <property type="entry name" value="LysR_subst-bd"/>
</dbReference>
<evidence type="ECO:0000256" key="4">
    <source>
        <dbReference type="ARBA" id="ARBA00023159"/>
    </source>
</evidence>
<dbReference type="Pfam" id="PF03466">
    <property type="entry name" value="LysR_substrate"/>
    <property type="match status" value="1"/>
</dbReference>
<dbReference type="SUPFAM" id="SSF46785">
    <property type="entry name" value="Winged helix' DNA-binding domain"/>
    <property type="match status" value="1"/>
</dbReference>
<comment type="similarity">
    <text evidence="1">Belongs to the LysR transcriptional regulatory family.</text>
</comment>
<protein>
    <submittedName>
        <fullName evidence="7">LysR family transcriptional regulator</fullName>
    </submittedName>
</protein>
<dbReference type="PROSITE" id="PS50931">
    <property type="entry name" value="HTH_LYSR"/>
    <property type="match status" value="1"/>
</dbReference>
<dbReference type="RefSeq" id="WP_377281302.1">
    <property type="nucleotide sequence ID" value="NZ_JBHRSI010000003.1"/>
</dbReference>
<keyword evidence="4" id="KW-0010">Activator</keyword>
<dbReference type="Proteomes" id="UP001597237">
    <property type="component" value="Unassembled WGS sequence"/>
</dbReference>
<dbReference type="PRINTS" id="PR00039">
    <property type="entry name" value="HTHLYSR"/>
</dbReference>
<accession>A0ABW4MZL9</accession>
<name>A0ABW4MZL9_9CAUL</name>
<keyword evidence="8" id="KW-1185">Reference proteome</keyword>
<keyword evidence="5" id="KW-0804">Transcription</keyword>
<dbReference type="Pfam" id="PF00126">
    <property type="entry name" value="HTH_1"/>
    <property type="match status" value="1"/>
</dbReference>
<evidence type="ECO:0000256" key="5">
    <source>
        <dbReference type="ARBA" id="ARBA00023163"/>
    </source>
</evidence>
<dbReference type="InterPro" id="IPR036388">
    <property type="entry name" value="WH-like_DNA-bd_sf"/>
</dbReference>
<feature type="domain" description="HTH lysR-type" evidence="6">
    <location>
        <begin position="1"/>
        <end position="58"/>
    </location>
</feature>
<reference evidence="8" key="1">
    <citation type="journal article" date="2019" name="Int. J. Syst. Evol. Microbiol.">
        <title>The Global Catalogue of Microorganisms (GCM) 10K type strain sequencing project: providing services to taxonomists for standard genome sequencing and annotation.</title>
        <authorList>
            <consortium name="The Broad Institute Genomics Platform"/>
            <consortium name="The Broad Institute Genome Sequencing Center for Infectious Disease"/>
            <person name="Wu L."/>
            <person name="Ma J."/>
        </authorList>
    </citation>
    <scope>NUCLEOTIDE SEQUENCE [LARGE SCALE GENOMIC DNA]</scope>
    <source>
        <strain evidence="8">DFY28</strain>
    </source>
</reference>